<gene>
    <name evidence="2" type="ORF">CU102_23740</name>
</gene>
<organism evidence="2 3">
    <name type="scientific">Phyllobacterium brassicacearum</name>
    <dbReference type="NCBI Taxonomy" id="314235"/>
    <lineage>
        <taxon>Bacteria</taxon>
        <taxon>Pseudomonadati</taxon>
        <taxon>Pseudomonadota</taxon>
        <taxon>Alphaproteobacteria</taxon>
        <taxon>Hyphomicrobiales</taxon>
        <taxon>Phyllobacteriaceae</taxon>
        <taxon>Phyllobacterium</taxon>
    </lineage>
</organism>
<evidence type="ECO:0000259" key="1">
    <source>
        <dbReference type="Pfam" id="PF22560"/>
    </source>
</evidence>
<name>A0A2P7BAE4_9HYPH</name>
<protein>
    <recommendedName>
        <fullName evidence="1">GMT-like wHTH domain-containing protein</fullName>
    </recommendedName>
</protein>
<dbReference type="EMBL" id="PGGO01000024">
    <property type="protein sequence ID" value="PSH63428.1"/>
    <property type="molecule type" value="Genomic_DNA"/>
</dbReference>
<evidence type="ECO:0000313" key="3">
    <source>
        <dbReference type="Proteomes" id="UP000241444"/>
    </source>
</evidence>
<dbReference type="AlphaFoldDB" id="A0A2P7BAE4"/>
<evidence type="ECO:0000313" key="2">
    <source>
        <dbReference type="EMBL" id="PSH63428.1"/>
    </source>
</evidence>
<dbReference type="InterPro" id="IPR031009">
    <property type="entry name" value="Tcm_partner"/>
</dbReference>
<reference evidence="3" key="1">
    <citation type="submission" date="2017-11" db="EMBL/GenBank/DDBJ databases">
        <authorList>
            <person name="Kuznetsova I."/>
            <person name="Sazanova A."/>
            <person name="Chirak E."/>
            <person name="Safronova V."/>
            <person name="Willems A."/>
        </authorList>
    </citation>
    <scope>NUCLEOTIDE SEQUENCE [LARGE SCALE GENOMIC DNA]</scope>
    <source>
        <strain evidence="3">STM 196</strain>
    </source>
</reference>
<accession>A0A2P7BAE4</accession>
<dbReference type="NCBIfam" id="TIGR04474">
    <property type="entry name" value="tcm_partner"/>
    <property type="match status" value="1"/>
</dbReference>
<sequence length="429" mass="48408">MAQVGPSSIQYIGGEAAIAKFAWKPGNKLPTLKPHSGAKLRLIEHYLEAYFDTVVRSPRMDRLRITLVDGFCGGGAFDDKGLRVQGTPFLLLNAIRNAQAKLNASRAKPIDIDAQFHFVDLSKHHIEFLREELIREGYLSRIGHDIHLHRKKFEEAAVEIEASIRKRTVRGKGRSLFLLDQTGYGEAPFETIRSLFANFEKAECILTFAVDFLIDYLSTRAENLKGFAKVELDQSQIIEMIGLRDGSGGRYAIQRLLLQHIQASTGASFLSPFFIRSRDSNKNLWLVHLSQHATARNVMVDSHWAVKNHSLHQGRGGLEMLGFDPNFDPSVTSDFMFGDHEVSIMKDQLAEDLLRRIRDTTKGNPVRYGQLLNSIANETPARLEDLDSVIGHLAAKRELSILNQDGTARRTFSPDKQDFIEMNRQSRLL</sequence>
<dbReference type="InterPro" id="IPR054339">
    <property type="entry name" value="GMT_wHTH"/>
</dbReference>
<feature type="domain" description="GMT-like wHTH" evidence="1">
    <location>
        <begin position="322"/>
        <end position="406"/>
    </location>
</feature>
<keyword evidence="3" id="KW-1185">Reference proteome</keyword>
<proteinExistence type="predicted"/>
<comment type="caution">
    <text evidence="2">The sequence shown here is derived from an EMBL/GenBank/DDBJ whole genome shotgun (WGS) entry which is preliminary data.</text>
</comment>
<dbReference type="OrthoDB" id="275124at2"/>
<dbReference type="Proteomes" id="UP000241444">
    <property type="component" value="Unassembled WGS sequence"/>
</dbReference>
<dbReference type="Pfam" id="PF22560">
    <property type="entry name" value="GMT-wHTH"/>
    <property type="match status" value="1"/>
</dbReference>